<feature type="domain" description="DDE Tnp4" evidence="9">
    <location>
        <begin position="154"/>
        <end position="304"/>
    </location>
</feature>
<dbReference type="Pfam" id="PF13359">
    <property type="entry name" value="DDE_Tnp_4"/>
    <property type="match status" value="1"/>
</dbReference>
<name>A0A653D0S0_CALMS</name>
<keyword evidence="11" id="KW-1185">Reference proteome</keyword>
<keyword evidence="7" id="KW-0539">Nucleus</keyword>
<evidence type="ECO:0000256" key="4">
    <source>
        <dbReference type="ARBA" id="ARBA00022722"/>
    </source>
</evidence>
<proteinExistence type="inferred from homology"/>
<feature type="region of interest" description="Disordered" evidence="8">
    <location>
        <begin position="324"/>
        <end position="347"/>
    </location>
</feature>
<dbReference type="AlphaFoldDB" id="A0A653D0S0"/>
<evidence type="ECO:0000256" key="8">
    <source>
        <dbReference type="SAM" id="MobiDB-lite"/>
    </source>
</evidence>
<evidence type="ECO:0000256" key="7">
    <source>
        <dbReference type="ARBA" id="ARBA00023242"/>
    </source>
</evidence>
<dbReference type="PANTHER" id="PTHR22930">
    <property type="match status" value="1"/>
</dbReference>
<dbReference type="EMBL" id="CAACVG010009563">
    <property type="protein sequence ID" value="VEN53564.1"/>
    <property type="molecule type" value="Genomic_DNA"/>
</dbReference>
<evidence type="ECO:0000313" key="10">
    <source>
        <dbReference type="EMBL" id="VEN53564.1"/>
    </source>
</evidence>
<evidence type="ECO:0000313" key="11">
    <source>
        <dbReference type="Proteomes" id="UP000410492"/>
    </source>
</evidence>
<protein>
    <recommendedName>
        <fullName evidence="9">DDE Tnp4 domain-containing protein</fullName>
    </recommendedName>
</protein>
<sequence>MTSLQTSSSSSSDSEDIPVIRKAKVYRIRENNLDKFDELEFFQRFRIRKRTFLVLLEKIKDNIEPTTNRGGSIKADSQVLLTLRFYATGSMLRAVGDFAGVSIASASRIVRRVSENIAALRSTYIKMPNSVQECEILATEFYRVARFPKVIGAIDCTLIRIQNPGGEDAEIYRTRKQYFGYNVQTVSDPSLKIRDIVARWPGSTHDETIFNNSQLKQHFESGHYGNYFLVGDSGYRLRPYLMTKLMSCTTEAHNLFNESIIRTRNVVERQYGVWKRRFPILSLGMRLQKRTIKAIIVATAVLHNLAILENEGIPEDWIEHAENEEDVGEPVGEQGHGGQDQSGQMTR</sequence>
<feature type="non-terminal residue" evidence="10">
    <location>
        <position position="347"/>
    </location>
</feature>
<dbReference type="GO" id="GO:0046872">
    <property type="term" value="F:metal ion binding"/>
    <property type="evidence" value="ECO:0007669"/>
    <property type="project" value="UniProtKB-KW"/>
</dbReference>
<comment type="similarity">
    <text evidence="3">Belongs to the HARBI1 family.</text>
</comment>
<organism evidence="10 11">
    <name type="scientific">Callosobruchus maculatus</name>
    <name type="common">Southern cowpea weevil</name>
    <name type="synonym">Pulse bruchid</name>
    <dbReference type="NCBI Taxonomy" id="64391"/>
    <lineage>
        <taxon>Eukaryota</taxon>
        <taxon>Metazoa</taxon>
        <taxon>Ecdysozoa</taxon>
        <taxon>Arthropoda</taxon>
        <taxon>Hexapoda</taxon>
        <taxon>Insecta</taxon>
        <taxon>Pterygota</taxon>
        <taxon>Neoptera</taxon>
        <taxon>Endopterygota</taxon>
        <taxon>Coleoptera</taxon>
        <taxon>Polyphaga</taxon>
        <taxon>Cucujiformia</taxon>
        <taxon>Chrysomeloidea</taxon>
        <taxon>Chrysomelidae</taxon>
        <taxon>Bruchinae</taxon>
        <taxon>Bruchini</taxon>
        <taxon>Callosobruchus</taxon>
    </lineage>
</organism>
<evidence type="ECO:0000256" key="6">
    <source>
        <dbReference type="ARBA" id="ARBA00022801"/>
    </source>
</evidence>
<evidence type="ECO:0000256" key="2">
    <source>
        <dbReference type="ARBA" id="ARBA00004123"/>
    </source>
</evidence>
<dbReference type="InterPro" id="IPR027806">
    <property type="entry name" value="HARBI1_dom"/>
</dbReference>
<keyword evidence="5" id="KW-0479">Metal-binding</keyword>
<dbReference type="GO" id="GO:0016787">
    <property type="term" value="F:hydrolase activity"/>
    <property type="evidence" value="ECO:0007669"/>
    <property type="project" value="UniProtKB-KW"/>
</dbReference>
<dbReference type="OrthoDB" id="6735372at2759"/>
<dbReference type="GO" id="GO:0004518">
    <property type="term" value="F:nuclease activity"/>
    <property type="evidence" value="ECO:0007669"/>
    <property type="project" value="UniProtKB-KW"/>
</dbReference>
<keyword evidence="6" id="KW-0378">Hydrolase</keyword>
<dbReference type="InterPro" id="IPR045249">
    <property type="entry name" value="HARBI1-like"/>
</dbReference>
<dbReference type="PANTHER" id="PTHR22930:SF289">
    <property type="entry name" value="DDE TNP4 DOMAIN-CONTAINING PROTEIN-RELATED"/>
    <property type="match status" value="1"/>
</dbReference>
<keyword evidence="4" id="KW-0540">Nuclease</keyword>
<comment type="cofactor">
    <cofactor evidence="1">
        <name>a divalent metal cation</name>
        <dbReference type="ChEBI" id="CHEBI:60240"/>
    </cofactor>
</comment>
<comment type="subcellular location">
    <subcellularLocation>
        <location evidence="2">Nucleus</location>
    </subcellularLocation>
</comment>
<gene>
    <name evidence="10" type="ORF">CALMAC_LOCUS13333</name>
</gene>
<evidence type="ECO:0000259" key="9">
    <source>
        <dbReference type="Pfam" id="PF13359"/>
    </source>
</evidence>
<evidence type="ECO:0000256" key="1">
    <source>
        <dbReference type="ARBA" id="ARBA00001968"/>
    </source>
</evidence>
<evidence type="ECO:0000256" key="3">
    <source>
        <dbReference type="ARBA" id="ARBA00006958"/>
    </source>
</evidence>
<dbReference type="Proteomes" id="UP000410492">
    <property type="component" value="Unassembled WGS sequence"/>
</dbReference>
<dbReference type="GO" id="GO:0005634">
    <property type="term" value="C:nucleus"/>
    <property type="evidence" value="ECO:0007669"/>
    <property type="project" value="UniProtKB-SubCell"/>
</dbReference>
<evidence type="ECO:0000256" key="5">
    <source>
        <dbReference type="ARBA" id="ARBA00022723"/>
    </source>
</evidence>
<accession>A0A653D0S0</accession>
<reference evidence="10 11" key="1">
    <citation type="submission" date="2019-01" db="EMBL/GenBank/DDBJ databases">
        <authorList>
            <person name="Sayadi A."/>
        </authorList>
    </citation>
    <scope>NUCLEOTIDE SEQUENCE [LARGE SCALE GENOMIC DNA]</scope>
</reference>